<dbReference type="STRING" id="388408.LAX5112_00138"/>
<dbReference type="Proteomes" id="UP000053235">
    <property type="component" value="Unassembled WGS sequence"/>
</dbReference>
<evidence type="ECO:0000313" key="2">
    <source>
        <dbReference type="EMBL" id="CTQ63986.1"/>
    </source>
</evidence>
<feature type="signal peptide" evidence="1">
    <location>
        <begin position="1"/>
        <end position="24"/>
    </location>
</feature>
<keyword evidence="3" id="KW-1185">Reference proteome</keyword>
<gene>
    <name evidence="2" type="ORF">LAX5112_00138</name>
</gene>
<evidence type="ECO:0000256" key="1">
    <source>
        <dbReference type="SAM" id="SignalP"/>
    </source>
</evidence>
<proteinExistence type="predicted"/>
<protein>
    <recommendedName>
        <fullName evidence="4">ABC-type amino acid transport substrate-binding protein</fullName>
    </recommendedName>
</protein>
<accession>A0A0M6ZP85</accession>
<name>A0A0M6ZP85_9HYPH</name>
<sequence>MPGSRAVLVLVLMLWISASSGVQAQQIVRLGIEHYDDGDDRYEVSLLKLALEHSGEDAVLEVVSLGDTTQERVLIEFEQGRSNFDVFYSGGSPQREKRFEQIDIPLSRGLLGHRIFVTRKDQLDQLAQIKTLDEFRDYAVIGSGFGWPDTDIFRAAGFKVLPAEWKNIWRMLSVGRTNVFNLGVHEAHAERANFDEIYPNLTVDNNLLVKYRFGFFFYVRKDNRAVAELIERGLERAYEAGAFMQLFETHPRIQTALGHIRQNDLTVLEIANPFLSDRHRAIPDRYWHDVK</sequence>
<feature type="chain" id="PRO_5005808870" description="ABC-type amino acid transport substrate-binding protein" evidence="1">
    <location>
        <begin position="25"/>
        <end position="291"/>
    </location>
</feature>
<dbReference type="OrthoDB" id="547680at2"/>
<evidence type="ECO:0000313" key="3">
    <source>
        <dbReference type="Proteomes" id="UP000053235"/>
    </source>
</evidence>
<dbReference type="SUPFAM" id="SSF53850">
    <property type="entry name" value="Periplasmic binding protein-like II"/>
    <property type="match status" value="1"/>
</dbReference>
<dbReference type="EMBL" id="CXWD01000001">
    <property type="protein sequence ID" value="CTQ63986.1"/>
    <property type="molecule type" value="Genomic_DNA"/>
</dbReference>
<organism evidence="2 3">
    <name type="scientific">Roseibium alexandrii</name>
    <dbReference type="NCBI Taxonomy" id="388408"/>
    <lineage>
        <taxon>Bacteria</taxon>
        <taxon>Pseudomonadati</taxon>
        <taxon>Pseudomonadota</taxon>
        <taxon>Alphaproteobacteria</taxon>
        <taxon>Hyphomicrobiales</taxon>
        <taxon>Stappiaceae</taxon>
        <taxon>Roseibium</taxon>
    </lineage>
</organism>
<evidence type="ECO:0008006" key="4">
    <source>
        <dbReference type="Google" id="ProtNLM"/>
    </source>
</evidence>
<dbReference type="RefSeq" id="WP_055670163.1">
    <property type="nucleotide sequence ID" value="NZ_CXWD01000001.1"/>
</dbReference>
<reference evidence="3" key="1">
    <citation type="submission" date="2015-07" db="EMBL/GenBank/DDBJ databases">
        <authorList>
            <person name="Rodrigo-Torres Lidia"/>
            <person name="Arahal R.David."/>
        </authorList>
    </citation>
    <scope>NUCLEOTIDE SEQUENCE [LARGE SCALE GENOMIC DNA]</scope>
    <source>
        <strain evidence="3">CECT 5112</strain>
    </source>
</reference>
<keyword evidence="1" id="KW-0732">Signal</keyword>
<dbReference type="AlphaFoldDB" id="A0A0M6ZP85"/>